<evidence type="ECO:0000256" key="4">
    <source>
        <dbReference type="ARBA" id="ARBA00022679"/>
    </source>
</evidence>
<dbReference type="GO" id="GO:0016747">
    <property type="term" value="F:acyltransferase activity, transferring groups other than amino-acyl groups"/>
    <property type="evidence" value="ECO:0007669"/>
    <property type="project" value="InterPro"/>
</dbReference>
<dbReference type="PANTHER" id="PTHR36449">
    <property type="entry name" value="ACETYLTRANSFERASE-RELATED"/>
    <property type="match status" value="1"/>
</dbReference>
<keyword evidence="9" id="KW-1185">Reference proteome</keyword>
<dbReference type="InterPro" id="IPR000182">
    <property type="entry name" value="GNAT_dom"/>
</dbReference>
<evidence type="ECO:0000256" key="2">
    <source>
        <dbReference type="ARBA" id="ARBA00022491"/>
    </source>
</evidence>
<feature type="domain" description="N-acetyltransferase" evidence="7">
    <location>
        <begin position="4"/>
        <end position="175"/>
    </location>
</feature>
<comment type="catalytic activity">
    <reaction evidence="6">
        <text>glycyl-tRNA(Gly) + acetyl-CoA = N-acetylglycyl-tRNA(Gly) + CoA + H(+)</text>
        <dbReference type="Rhea" id="RHEA:81867"/>
        <dbReference type="Rhea" id="RHEA-COMP:9683"/>
        <dbReference type="Rhea" id="RHEA-COMP:19766"/>
        <dbReference type="ChEBI" id="CHEBI:15378"/>
        <dbReference type="ChEBI" id="CHEBI:57287"/>
        <dbReference type="ChEBI" id="CHEBI:57288"/>
        <dbReference type="ChEBI" id="CHEBI:78522"/>
        <dbReference type="ChEBI" id="CHEBI:232036"/>
    </reaction>
</comment>
<protein>
    <submittedName>
        <fullName evidence="8">GNAT family N-acetyltransferase</fullName>
    </submittedName>
</protein>
<keyword evidence="3" id="KW-1277">Toxin-antitoxin system</keyword>
<evidence type="ECO:0000259" key="7">
    <source>
        <dbReference type="PROSITE" id="PS51186"/>
    </source>
</evidence>
<dbReference type="SUPFAM" id="SSF55729">
    <property type="entry name" value="Acyl-CoA N-acyltransferases (Nat)"/>
    <property type="match status" value="1"/>
</dbReference>
<dbReference type="KEGG" id="tsy:THSYN_12725"/>
<evidence type="ECO:0000256" key="1">
    <source>
        <dbReference type="ARBA" id="ARBA00009342"/>
    </source>
</evidence>
<evidence type="ECO:0000256" key="5">
    <source>
        <dbReference type="ARBA" id="ARBA00023315"/>
    </source>
</evidence>
<reference evidence="8 9" key="1">
    <citation type="submission" date="2017-03" db="EMBL/GenBank/DDBJ databases">
        <title>Complete genome sequence of Candidatus 'Thiodictyon syntrophicum' sp. nov. strain Cad16T, a photolithoautotroph purple sulfur bacterium isolated from an alpine meromictic lake.</title>
        <authorList>
            <person name="Luedin S.M."/>
            <person name="Pothier J.F."/>
            <person name="Danza F."/>
            <person name="Storelli N."/>
            <person name="Wittwer M."/>
            <person name="Tonolla M."/>
        </authorList>
    </citation>
    <scope>NUCLEOTIDE SEQUENCE [LARGE SCALE GENOMIC DNA]</scope>
    <source>
        <strain evidence="8 9">Cad16T</strain>
    </source>
</reference>
<name>A0A2K8U807_9GAMM</name>
<proteinExistence type="inferred from homology"/>
<sequence>MTGYRIRPLDAALDAAAFRCGQPALDDYIRRYASQDVRRGVARVFVAAPDADSHRLAGFFALSAGSVNCSDLPPNLARTLPRYPVPVALLGRLAVDAAFQGRGLGSILLADACGKVAGASAVLAVVGIVVDAKDEPAAAFYRHFGFTPLPGRSERLFLPAKAYSSQRVGMSLLKS</sequence>
<comment type="similarity">
    <text evidence="1">Belongs to the acetyltransferase family. GNAT subfamily.</text>
</comment>
<keyword evidence="5" id="KW-0012">Acyltransferase</keyword>
<organism evidence="8 9">
    <name type="scientific">Candidatus Thiodictyon syntrophicum</name>
    <dbReference type="NCBI Taxonomy" id="1166950"/>
    <lineage>
        <taxon>Bacteria</taxon>
        <taxon>Pseudomonadati</taxon>
        <taxon>Pseudomonadota</taxon>
        <taxon>Gammaproteobacteria</taxon>
        <taxon>Chromatiales</taxon>
        <taxon>Chromatiaceae</taxon>
        <taxon>Thiodictyon</taxon>
    </lineage>
</organism>
<dbReference type="EMBL" id="CP020370">
    <property type="protein sequence ID" value="AUB81738.1"/>
    <property type="molecule type" value="Genomic_DNA"/>
</dbReference>
<accession>A0A2K8U807</accession>
<evidence type="ECO:0000313" key="8">
    <source>
        <dbReference type="EMBL" id="AUB81738.1"/>
    </source>
</evidence>
<dbReference type="AlphaFoldDB" id="A0A2K8U807"/>
<dbReference type="OrthoDB" id="9799147at2"/>
<dbReference type="PROSITE" id="PS51186">
    <property type="entry name" value="GNAT"/>
    <property type="match status" value="1"/>
</dbReference>
<keyword evidence="4 8" id="KW-0808">Transferase</keyword>
<dbReference type="Proteomes" id="UP000232638">
    <property type="component" value="Chromosome"/>
</dbReference>
<dbReference type="CDD" id="cd04301">
    <property type="entry name" value="NAT_SF"/>
    <property type="match status" value="1"/>
</dbReference>
<dbReference type="Gene3D" id="3.40.630.30">
    <property type="match status" value="1"/>
</dbReference>
<dbReference type="PANTHER" id="PTHR36449:SF1">
    <property type="entry name" value="ACETYLTRANSFERASE"/>
    <property type="match status" value="1"/>
</dbReference>
<evidence type="ECO:0000256" key="6">
    <source>
        <dbReference type="ARBA" id="ARBA00049880"/>
    </source>
</evidence>
<gene>
    <name evidence="8" type="ORF">THSYN_12725</name>
</gene>
<evidence type="ECO:0000256" key="3">
    <source>
        <dbReference type="ARBA" id="ARBA00022649"/>
    </source>
</evidence>
<dbReference type="Pfam" id="PF13508">
    <property type="entry name" value="Acetyltransf_7"/>
    <property type="match status" value="1"/>
</dbReference>
<dbReference type="RefSeq" id="WP_100919495.1">
    <property type="nucleotide sequence ID" value="NZ_CP020370.1"/>
</dbReference>
<keyword evidence="2" id="KW-0678">Repressor</keyword>
<evidence type="ECO:0000313" key="9">
    <source>
        <dbReference type="Proteomes" id="UP000232638"/>
    </source>
</evidence>
<dbReference type="InterPro" id="IPR016181">
    <property type="entry name" value="Acyl_CoA_acyltransferase"/>
</dbReference>